<name>A0A8X6R679_TRICX</name>
<protein>
    <submittedName>
        <fullName evidence="2">Uncharacterized protein</fullName>
    </submittedName>
</protein>
<evidence type="ECO:0000313" key="3">
    <source>
        <dbReference type="Proteomes" id="UP000887159"/>
    </source>
</evidence>
<reference evidence="2" key="1">
    <citation type="submission" date="2020-08" db="EMBL/GenBank/DDBJ databases">
        <title>Multicomponent nature underlies the extraordinary mechanical properties of spider dragline silk.</title>
        <authorList>
            <person name="Kono N."/>
            <person name="Nakamura H."/>
            <person name="Mori M."/>
            <person name="Yoshida Y."/>
            <person name="Ohtoshi R."/>
            <person name="Malay A.D."/>
            <person name="Moran D.A.P."/>
            <person name="Tomita M."/>
            <person name="Numata K."/>
            <person name="Arakawa K."/>
        </authorList>
    </citation>
    <scope>NUCLEOTIDE SEQUENCE</scope>
</reference>
<feature type="compositionally biased region" description="Basic and acidic residues" evidence="1">
    <location>
        <begin position="139"/>
        <end position="148"/>
    </location>
</feature>
<feature type="region of interest" description="Disordered" evidence="1">
    <location>
        <begin position="139"/>
        <end position="199"/>
    </location>
</feature>
<organism evidence="2 3">
    <name type="scientific">Trichonephila clavipes</name>
    <name type="common">Golden silk orbweaver</name>
    <name type="synonym">Nephila clavipes</name>
    <dbReference type="NCBI Taxonomy" id="2585209"/>
    <lineage>
        <taxon>Eukaryota</taxon>
        <taxon>Metazoa</taxon>
        <taxon>Ecdysozoa</taxon>
        <taxon>Arthropoda</taxon>
        <taxon>Chelicerata</taxon>
        <taxon>Arachnida</taxon>
        <taxon>Araneae</taxon>
        <taxon>Araneomorphae</taxon>
        <taxon>Entelegynae</taxon>
        <taxon>Araneoidea</taxon>
        <taxon>Nephilidae</taxon>
        <taxon>Trichonephila</taxon>
    </lineage>
</organism>
<evidence type="ECO:0000313" key="2">
    <source>
        <dbReference type="EMBL" id="GFX89156.1"/>
    </source>
</evidence>
<keyword evidence="3" id="KW-1185">Reference proteome</keyword>
<dbReference type="Proteomes" id="UP000887159">
    <property type="component" value="Unassembled WGS sequence"/>
</dbReference>
<sequence length="199" mass="22636">MASGVLILSELCDLPLILELIESAEYQAMLGRKPVSTEAIEKVALQVEYDKTSNLQASTSVRRVEEALNLPHSTVQKIMRNIPIYYPYKLQLVQELLPHDLETQNLFSTILDRVLGARAAGVHYRLCSVWTLVPVGKNEKKAGRGEREKKRKRDRKRRELVVLGSGKENPRVLIRDADHESKTRMRNNALRTGPRQAVE</sequence>
<feature type="compositionally biased region" description="Basic and acidic residues" evidence="1">
    <location>
        <begin position="168"/>
        <end position="183"/>
    </location>
</feature>
<evidence type="ECO:0000256" key="1">
    <source>
        <dbReference type="SAM" id="MobiDB-lite"/>
    </source>
</evidence>
<accession>A0A8X6R679</accession>
<proteinExistence type="predicted"/>
<comment type="caution">
    <text evidence="2">The sequence shown here is derived from an EMBL/GenBank/DDBJ whole genome shotgun (WGS) entry which is preliminary data.</text>
</comment>
<gene>
    <name evidence="2" type="primary">NCL1_21978</name>
    <name evidence="2" type="ORF">TNCV_20521</name>
</gene>
<dbReference type="AlphaFoldDB" id="A0A8X6R679"/>
<dbReference type="EMBL" id="BMAU01021068">
    <property type="protein sequence ID" value="GFX89156.1"/>
    <property type="molecule type" value="Genomic_DNA"/>
</dbReference>
<feature type="compositionally biased region" description="Basic residues" evidence="1">
    <location>
        <begin position="149"/>
        <end position="158"/>
    </location>
</feature>